<evidence type="ECO:0000313" key="3">
    <source>
        <dbReference type="Proteomes" id="UP000649753"/>
    </source>
</evidence>
<proteinExistence type="predicted"/>
<name>A0A927M1Z1_9ACTN</name>
<sequence length="197" mass="21262">MSSSSPAVTYDGHMSAEAVGMHMPAVVTLDDVAAMNAADANGHRYETSPEGVLSVMPPPDSEHAMIASRLFAWFIMAGWPAEQVLQVAGLRIPGPSGDGGRIPDMSVWRKPPPRAVWLTVTDTALVIEIVSPGSEAMDSVTKVLEYASAGVPQYWVVERDGPQTVTLHRRTGQGGYEERARMPLAWLLQTSPDDHID</sequence>
<keyword evidence="2" id="KW-0255">Endonuclease</keyword>
<comment type="caution">
    <text evidence="2">The sequence shown here is derived from an EMBL/GenBank/DDBJ whole genome shotgun (WGS) entry which is preliminary data.</text>
</comment>
<evidence type="ECO:0000259" key="1">
    <source>
        <dbReference type="Pfam" id="PF05685"/>
    </source>
</evidence>
<dbReference type="Pfam" id="PF05685">
    <property type="entry name" value="Uma2"/>
    <property type="match status" value="1"/>
</dbReference>
<reference evidence="2" key="1">
    <citation type="submission" date="2020-10" db="EMBL/GenBank/DDBJ databases">
        <title>Sequencing the genomes of 1000 actinobacteria strains.</title>
        <authorList>
            <person name="Klenk H.-P."/>
        </authorList>
    </citation>
    <scope>NUCLEOTIDE SEQUENCE</scope>
    <source>
        <strain evidence="2">DSM 46832</strain>
    </source>
</reference>
<dbReference type="SUPFAM" id="SSF52980">
    <property type="entry name" value="Restriction endonuclease-like"/>
    <property type="match status" value="1"/>
</dbReference>
<dbReference type="AlphaFoldDB" id="A0A927M1Z1"/>
<dbReference type="CDD" id="cd06260">
    <property type="entry name" value="DUF820-like"/>
    <property type="match status" value="1"/>
</dbReference>
<dbReference type="EMBL" id="JADBEB010000001">
    <property type="protein sequence ID" value="MBE1486622.1"/>
    <property type="molecule type" value="Genomic_DNA"/>
</dbReference>
<dbReference type="GO" id="GO:0004519">
    <property type="term" value="F:endonuclease activity"/>
    <property type="evidence" value="ECO:0007669"/>
    <property type="project" value="UniProtKB-KW"/>
</dbReference>
<keyword evidence="2" id="KW-0540">Nuclease</keyword>
<evidence type="ECO:0000313" key="2">
    <source>
        <dbReference type="EMBL" id="MBE1486622.1"/>
    </source>
</evidence>
<keyword evidence="3" id="KW-1185">Reference proteome</keyword>
<gene>
    <name evidence="2" type="ORF">H4W31_002260</name>
</gene>
<feature type="domain" description="Putative restriction endonuclease" evidence="1">
    <location>
        <begin position="35"/>
        <end position="181"/>
    </location>
</feature>
<dbReference type="InterPro" id="IPR008538">
    <property type="entry name" value="Uma2"/>
</dbReference>
<dbReference type="RefSeq" id="WP_225945481.1">
    <property type="nucleotide sequence ID" value="NZ_JADBEB010000001.1"/>
</dbReference>
<protein>
    <submittedName>
        <fullName evidence="2">Uma2 family endonuclease</fullName>
    </submittedName>
</protein>
<keyword evidence="2" id="KW-0378">Hydrolase</keyword>
<accession>A0A927M1Z1</accession>
<dbReference type="InterPro" id="IPR012296">
    <property type="entry name" value="Nuclease_put_TT1808"/>
</dbReference>
<dbReference type="Proteomes" id="UP000649753">
    <property type="component" value="Unassembled WGS sequence"/>
</dbReference>
<organism evidence="2 3">
    <name type="scientific">Plantactinospora soyae</name>
    <dbReference type="NCBI Taxonomy" id="1544732"/>
    <lineage>
        <taxon>Bacteria</taxon>
        <taxon>Bacillati</taxon>
        <taxon>Actinomycetota</taxon>
        <taxon>Actinomycetes</taxon>
        <taxon>Micromonosporales</taxon>
        <taxon>Micromonosporaceae</taxon>
        <taxon>Plantactinospora</taxon>
    </lineage>
</organism>
<dbReference type="PANTHER" id="PTHR35400:SF3">
    <property type="entry name" value="SLL1072 PROTEIN"/>
    <property type="match status" value="1"/>
</dbReference>
<dbReference type="InterPro" id="IPR011335">
    <property type="entry name" value="Restrct_endonuc-II-like"/>
</dbReference>
<dbReference type="PANTHER" id="PTHR35400">
    <property type="entry name" value="SLR1083 PROTEIN"/>
    <property type="match status" value="1"/>
</dbReference>
<dbReference type="Gene3D" id="3.90.1570.10">
    <property type="entry name" value="tt1808, chain A"/>
    <property type="match status" value="1"/>
</dbReference>